<gene>
    <name evidence="2" type="primary">tsaB</name>
    <name evidence="2" type="ORF">O4H49_10950</name>
</gene>
<dbReference type="NCBIfam" id="TIGR03725">
    <property type="entry name" value="T6A_YeaZ"/>
    <property type="match status" value="1"/>
</dbReference>
<dbReference type="SUPFAM" id="SSF53067">
    <property type="entry name" value="Actin-like ATPase domain"/>
    <property type="match status" value="2"/>
</dbReference>
<evidence type="ECO:0000313" key="3">
    <source>
        <dbReference type="Proteomes" id="UP001069802"/>
    </source>
</evidence>
<dbReference type="Gene3D" id="3.30.420.40">
    <property type="match status" value="2"/>
</dbReference>
<dbReference type="PANTHER" id="PTHR11735:SF11">
    <property type="entry name" value="TRNA THREONYLCARBAMOYLADENOSINE BIOSYNTHESIS PROTEIN TSAB"/>
    <property type="match status" value="1"/>
</dbReference>
<dbReference type="RefSeq" id="WP_269423463.1">
    <property type="nucleotide sequence ID" value="NZ_JAPWGY010000003.1"/>
</dbReference>
<dbReference type="InterPro" id="IPR043129">
    <property type="entry name" value="ATPase_NBD"/>
</dbReference>
<dbReference type="CDD" id="cd24032">
    <property type="entry name" value="ASKHA_NBD_TsaB"/>
    <property type="match status" value="1"/>
</dbReference>
<dbReference type="InterPro" id="IPR000905">
    <property type="entry name" value="Gcp-like_dom"/>
</dbReference>
<comment type="caution">
    <text evidence="2">The sequence shown here is derived from an EMBL/GenBank/DDBJ whole genome shotgun (WGS) entry which is preliminary data.</text>
</comment>
<keyword evidence="2" id="KW-0808">Transferase</keyword>
<evidence type="ECO:0000259" key="1">
    <source>
        <dbReference type="Pfam" id="PF00814"/>
    </source>
</evidence>
<dbReference type="EMBL" id="JAPWGY010000003">
    <property type="protein sequence ID" value="MCZ4281298.1"/>
    <property type="molecule type" value="Genomic_DNA"/>
</dbReference>
<dbReference type="PANTHER" id="PTHR11735">
    <property type="entry name" value="TRNA N6-ADENOSINE THREONYLCARBAMOYLTRANSFERASE"/>
    <property type="match status" value="1"/>
</dbReference>
<reference evidence="2" key="1">
    <citation type="submission" date="2022-12" db="EMBL/GenBank/DDBJ databases">
        <title>Bacterial isolates from different developmental stages of Nematostella vectensis.</title>
        <authorList>
            <person name="Fraune S."/>
        </authorList>
    </citation>
    <scope>NUCLEOTIDE SEQUENCE</scope>
    <source>
        <strain evidence="2">G21630-S1</strain>
    </source>
</reference>
<sequence length="234" mass="24974">MCADDSIFLGLDTAGSSCSVAIVRAGKILASRLEEMRRGQSERLLPMINEVLSVTGLELSDMSGFAVTTGPGGFTGVRIGLAAAQGFALACDKPLVGINNFDVLARAVPSEEKDSVESLTVLLDAKRAELFAQCFTSELKPLTEPFAVSPDQLAPRLPSGKNLLVGDAVEQAEEFLAKAKIDYTVSRAIPRADASCLLLLALEKGLFKQKAHRLHPLYLRAPDVSLPKNHPTGK</sequence>
<dbReference type="GO" id="GO:0061711">
    <property type="term" value="F:tRNA N(6)-L-threonylcarbamoyladenine synthase activity"/>
    <property type="evidence" value="ECO:0007669"/>
    <property type="project" value="UniProtKB-EC"/>
</dbReference>
<dbReference type="InterPro" id="IPR022496">
    <property type="entry name" value="T6A_TsaB"/>
</dbReference>
<protein>
    <submittedName>
        <fullName evidence="2">tRNA (Adenosine(37)-N6)-threonylcarbamoyltransferase complex dimerization subunit type 1 TsaB</fullName>
        <ecNumber evidence="2">2.3.1.234</ecNumber>
    </submittedName>
</protein>
<feature type="domain" description="Gcp-like" evidence="1">
    <location>
        <begin position="36"/>
        <end position="133"/>
    </location>
</feature>
<organism evidence="2 3">
    <name type="scientific">Kiloniella laminariae</name>
    <dbReference type="NCBI Taxonomy" id="454162"/>
    <lineage>
        <taxon>Bacteria</taxon>
        <taxon>Pseudomonadati</taxon>
        <taxon>Pseudomonadota</taxon>
        <taxon>Alphaproteobacteria</taxon>
        <taxon>Rhodospirillales</taxon>
        <taxon>Kiloniellaceae</taxon>
        <taxon>Kiloniella</taxon>
    </lineage>
</organism>
<accession>A0ABT4LJL7</accession>
<evidence type="ECO:0000313" key="2">
    <source>
        <dbReference type="EMBL" id="MCZ4281298.1"/>
    </source>
</evidence>
<dbReference type="Proteomes" id="UP001069802">
    <property type="component" value="Unassembled WGS sequence"/>
</dbReference>
<keyword evidence="2" id="KW-0012">Acyltransferase</keyword>
<dbReference type="EC" id="2.3.1.234" evidence="2"/>
<name>A0ABT4LJL7_9PROT</name>
<keyword evidence="3" id="KW-1185">Reference proteome</keyword>
<dbReference type="Pfam" id="PF00814">
    <property type="entry name" value="TsaD"/>
    <property type="match status" value="1"/>
</dbReference>
<proteinExistence type="predicted"/>